<dbReference type="PROSITE" id="PS00136">
    <property type="entry name" value="SUBTILASE_ASP"/>
    <property type="match status" value="1"/>
</dbReference>
<dbReference type="GO" id="GO:0004252">
    <property type="term" value="F:serine-type endopeptidase activity"/>
    <property type="evidence" value="ECO:0007669"/>
    <property type="project" value="UniProtKB-UniRule"/>
</dbReference>
<dbReference type="AlphaFoldDB" id="A0A084G077"/>
<dbReference type="GeneID" id="27727759"/>
<accession>A0A084G077</accession>
<dbReference type="RefSeq" id="XP_016640538.1">
    <property type="nucleotide sequence ID" value="XM_016790275.1"/>
</dbReference>
<evidence type="ECO:0000256" key="7">
    <source>
        <dbReference type="RuleBase" id="RU003355"/>
    </source>
</evidence>
<dbReference type="HOGENOM" id="CLU_011263_1_4_1"/>
<evidence type="ECO:0000256" key="4">
    <source>
        <dbReference type="ARBA" id="ARBA00022801"/>
    </source>
</evidence>
<dbReference type="GO" id="GO:0005576">
    <property type="term" value="C:extracellular region"/>
    <property type="evidence" value="ECO:0007669"/>
    <property type="project" value="UniProtKB-ARBA"/>
</dbReference>
<comment type="similarity">
    <text evidence="1 6 7">Belongs to the peptidase S8 family.</text>
</comment>
<sequence length="474" mass="50262">MMHLKSLTLFLGAFLSGALAAPASGPRGVSPQVLPNKYIVTLKNNLVKPQVDNHLSWVQNVHRRSLGRRDGEITAGVEKVWSESFKGYSGEFDATTIEEIQASDEVLAIEPVAVWELYSLTRQLNAPWGLGSISHRTANHSTYVYDTSAGEGTWAYVIDTGLNTEHETFEGRGHLGYNAYPNVPFEDRNGHGTHCAGTIAGKDFGVAKKANIISVKVFDTGSSTTDIVLDGFEWAVSNITNTPGRADTSVISMSLGGSRSEAFNAAVEAAYQQGVLTVVAAGNSYDDAQYYSPASAPNAVTVGAVDVSNTKPGFSNYGSLIDVFAPGVDVLSAWIGSTTATNTISGTSMACPHVAGLSLYLRALEGLTAPGDVAARIVELSTKDVVLSAGTNSPNRLAFNGAVDNDRPLKAQYKRVEKPVNSIEPSEPTGEGVGRGGEEIDVSNPISESRMHGISCPSPSPLIQGPLQWSVRMK</sequence>
<name>A0A084G077_PSEDA</name>
<feature type="active site" description="Charge relay system" evidence="6">
    <location>
        <position position="348"/>
    </location>
</feature>
<dbReference type="VEuPathDB" id="FungiDB:SAPIO_CDS8687"/>
<organism evidence="12 13">
    <name type="scientific">Pseudallescheria apiosperma</name>
    <name type="common">Scedosporium apiospermum</name>
    <dbReference type="NCBI Taxonomy" id="563466"/>
    <lineage>
        <taxon>Eukaryota</taxon>
        <taxon>Fungi</taxon>
        <taxon>Dikarya</taxon>
        <taxon>Ascomycota</taxon>
        <taxon>Pezizomycotina</taxon>
        <taxon>Sordariomycetes</taxon>
        <taxon>Hypocreomycetidae</taxon>
        <taxon>Microascales</taxon>
        <taxon>Microascaceae</taxon>
        <taxon>Scedosporium</taxon>
    </lineage>
</organism>
<evidence type="ECO:0000259" key="11">
    <source>
        <dbReference type="Pfam" id="PF05922"/>
    </source>
</evidence>
<dbReference type="PROSITE" id="PS00138">
    <property type="entry name" value="SUBTILASE_SER"/>
    <property type="match status" value="1"/>
</dbReference>
<dbReference type="InterPro" id="IPR015500">
    <property type="entry name" value="Peptidase_S8_subtilisin-rel"/>
</dbReference>
<dbReference type="Pfam" id="PF00082">
    <property type="entry name" value="Peptidase_S8"/>
    <property type="match status" value="1"/>
</dbReference>
<feature type="domain" description="Peptidase S8/S53" evidence="10">
    <location>
        <begin position="157"/>
        <end position="379"/>
    </location>
</feature>
<dbReference type="InterPro" id="IPR036852">
    <property type="entry name" value="Peptidase_S8/S53_dom_sf"/>
</dbReference>
<evidence type="ECO:0000256" key="9">
    <source>
        <dbReference type="SAM" id="SignalP"/>
    </source>
</evidence>
<dbReference type="Pfam" id="PF05922">
    <property type="entry name" value="Inhibitor_I9"/>
    <property type="match status" value="1"/>
</dbReference>
<keyword evidence="4 6" id="KW-0378">Hydrolase</keyword>
<dbReference type="InterPro" id="IPR022398">
    <property type="entry name" value="Peptidase_S8_His-AS"/>
</dbReference>
<evidence type="ECO:0000313" key="13">
    <source>
        <dbReference type="Proteomes" id="UP000028545"/>
    </source>
</evidence>
<evidence type="ECO:0000313" key="12">
    <source>
        <dbReference type="EMBL" id="KEZ40739.1"/>
    </source>
</evidence>
<dbReference type="InterPro" id="IPR023828">
    <property type="entry name" value="Peptidase_S8_Ser-AS"/>
</dbReference>
<dbReference type="SUPFAM" id="SSF52743">
    <property type="entry name" value="Subtilisin-like"/>
    <property type="match status" value="1"/>
</dbReference>
<protein>
    <submittedName>
        <fullName evidence="12">Oryzin</fullName>
        <ecNumber evidence="12">3.4.21.63</ecNumber>
    </submittedName>
</protein>
<evidence type="ECO:0000256" key="6">
    <source>
        <dbReference type="PROSITE-ProRule" id="PRU01240"/>
    </source>
</evidence>
<dbReference type="InterPro" id="IPR037045">
    <property type="entry name" value="S8pro/Inhibitor_I9_sf"/>
</dbReference>
<dbReference type="InterPro" id="IPR000209">
    <property type="entry name" value="Peptidase_S8/S53_dom"/>
</dbReference>
<comment type="caution">
    <text evidence="12">The sequence shown here is derived from an EMBL/GenBank/DDBJ whole genome shotgun (WGS) entry which is preliminary data.</text>
</comment>
<dbReference type="GO" id="GO:0006508">
    <property type="term" value="P:proteolysis"/>
    <property type="evidence" value="ECO:0007669"/>
    <property type="project" value="UniProtKB-KW"/>
</dbReference>
<dbReference type="PRINTS" id="PR00723">
    <property type="entry name" value="SUBTILISIN"/>
</dbReference>
<gene>
    <name evidence="12" type="ORF">SAPIO_CDS8687</name>
</gene>
<feature type="region of interest" description="Disordered" evidence="8">
    <location>
        <begin position="419"/>
        <end position="443"/>
    </location>
</feature>
<dbReference type="PROSITE" id="PS51892">
    <property type="entry name" value="SUBTILASE"/>
    <property type="match status" value="1"/>
</dbReference>
<dbReference type="InterPro" id="IPR010259">
    <property type="entry name" value="S8pro/Inhibitor_I9"/>
</dbReference>
<dbReference type="FunFam" id="3.40.50.200:FF:000014">
    <property type="entry name" value="Proteinase K"/>
    <property type="match status" value="1"/>
</dbReference>
<dbReference type="SUPFAM" id="SSF54897">
    <property type="entry name" value="Protease propeptides/inhibitors"/>
    <property type="match status" value="1"/>
</dbReference>
<dbReference type="OMA" id="HADLEGH"/>
<keyword evidence="3 9" id="KW-0732">Signal</keyword>
<dbReference type="InterPro" id="IPR050131">
    <property type="entry name" value="Peptidase_S8_subtilisin-like"/>
</dbReference>
<evidence type="ECO:0000256" key="3">
    <source>
        <dbReference type="ARBA" id="ARBA00022729"/>
    </source>
</evidence>
<dbReference type="PANTHER" id="PTHR43806:SF58">
    <property type="entry name" value="ALKALINE PROTEASE 1-RELATED"/>
    <property type="match status" value="1"/>
</dbReference>
<dbReference type="SMR" id="A0A084G077"/>
<keyword evidence="13" id="KW-1185">Reference proteome</keyword>
<dbReference type="Gene3D" id="3.40.50.200">
    <property type="entry name" value="Peptidase S8/S53 domain"/>
    <property type="match status" value="1"/>
</dbReference>
<evidence type="ECO:0000256" key="5">
    <source>
        <dbReference type="ARBA" id="ARBA00022825"/>
    </source>
</evidence>
<evidence type="ECO:0000259" key="10">
    <source>
        <dbReference type="Pfam" id="PF00082"/>
    </source>
</evidence>
<reference evidence="12 13" key="1">
    <citation type="journal article" date="2014" name="Genome Announc.">
        <title>Draft genome sequence of the pathogenic fungus Scedosporium apiospermum.</title>
        <authorList>
            <person name="Vandeputte P."/>
            <person name="Ghamrawi S."/>
            <person name="Rechenmann M."/>
            <person name="Iltis A."/>
            <person name="Giraud S."/>
            <person name="Fleury M."/>
            <person name="Thornton C."/>
            <person name="Delhaes L."/>
            <person name="Meyer W."/>
            <person name="Papon N."/>
            <person name="Bouchara J.P."/>
        </authorList>
    </citation>
    <scope>NUCLEOTIDE SEQUENCE [LARGE SCALE GENOMIC DNA]</scope>
    <source>
        <strain evidence="12 13">IHEM 14462</strain>
    </source>
</reference>
<feature type="domain" description="Inhibitor I9" evidence="11">
    <location>
        <begin position="37"/>
        <end position="117"/>
    </location>
</feature>
<dbReference type="InterPro" id="IPR034193">
    <property type="entry name" value="PCSK9_ProteinaseK-like"/>
</dbReference>
<dbReference type="PANTHER" id="PTHR43806">
    <property type="entry name" value="PEPTIDASE S8"/>
    <property type="match status" value="1"/>
</dbReference>
<proteinExistence type="inferred from homology"/>
<evidence type="ECO:0000256" key="2">
    <source>
        <dbReference type="ARBA" id="ARBA00022670"/>
    </source>
</evidence>
<evidence type="ECO:0000256" key="1">
    <source>
        <dbReference type="ARBA" id="ARBA00011073"/>
    </source>
</evidence>
<feature type="active site" description="Charge relay system" evidence="6">
    <location>
        <position position="191"/>
    </location>
</feature>
<dbReference type="Proteomes" id="UP000028545">
    <property type="component" value="Unassembled WGS sequence"/>
</dbReference>
<dbReference type="CDD" id="cd04077">
    <property type="entry name" value="Peptidases_S8_PCSK9_ProteinaseK_like"/>
    <property type="match status" value="1"/>
</dbReference>
<feature type="chain" id="PRO_5001775109" evidence="9">
    <location>
        <begin position="21"/>
        <end position="474"/>
    </location>
</feature>
<keyword evidence="5 6" id="KW-0720">Serine protease</keyword>
<dbReference type="KEGG" id="sapo:SAPIO_CDS8687"/>
<feature type="signal peptide" evidence="9">
    <location>
        <begin position="1"/>
        <end position="20"/>
    </location>
</feature>
<dbReference type="Gene3D" id="3.30.70.80">
    <property type="entry name" value="Peptidase S8 propeptide/proteinase inhibitor I9"/>
    <property type="match status" value="1"/>
</dbReference>
<evidence type="ECO:0000256" key="8">
    <source>
        <dbReference type="SAM" id="MobiDB-lite"/>
    </source>
</evidence>
<dbReference type="EMBL" id="JOWA01000121">
    <property type="protein sequence ID" value="KEZ40739.1"/>
    <property type="molecule type" value="Genomic_DNA"/>
</dbReference>
<dbReference type="EC" id="3.4.21.63" evidence="12"/>
<keyword evidence="2 6" id="KW-0645">Protease</keyword>
<dbReference type="PROSITE" id="PS00137">
    <property type="entry name" value="SUBTILASE_HIS"/>
    <property type="match status" value="1"/>
</dbReference>
<dbReference type="InterPro" id="IPR023827">
    <property type="entry name" value="Peptidase_S8_Asp-AS"/>
</dbReference>
<feature type="active site" description="Charge relay system" evidence="6">
    <location>
        <position position="159"/>
    </location>
</feature>
<dbReference type="OrthoDB" id="206201at2759"/>